<protein>
    <submittedName>
        <fullName evidence="1">Uncharacterized protein</fullName>
    </submittedName>
</protein>
<dbReference type="EMBL" id="JAXOVC010000001">
    <property type="protein sequence ID" value="KAK4508506.1"/>
    <property type="molecule type" value="Genomic_DNA"/>
</dbReference>
<dbReference type="PANTHER" id="PTHR35896:SF3">
    <property type="entry name" value="MAJOR FACILITATOR SUPERFAMILY TRANSPORTER"/>
    <property type="match status" value="1"/>
</dbReference>
<evidence type="ECO:0000313" key="1">
    <source>
        <dbReference type="EMBL" id="KAK4508506.1"/>
    </source>
</evidence>
<organism evidence="1 2">
    <name type="scientific">Zasmidium cellare</name>
    <name type="common">Wine cellar mold</name>
    <name type="synonym">Racodium cellare</name>
    <dbReference type="NCBI Taxonomy" id="395010"/>
    <lineage>
        <taxon>Eukaryota</taxon>
        <taxon>Fungi</taxon>
        <taxon>Dikarya</taxon>
        <taxon>Ascomycota</taxon>
        <taxon>Pezizomycotina</taxon>
        <taxon>Dothideomycetes</taxon>
        <taxon>Dothideomycetidae</taxon>
        <taxon>Mycosphaerellales</taxon>
        <taxon>Mycosphaerellaceae</taxon>
        <taxon>Zasmidium</taxon>
    </lineage>
</organism>
<accession>A0ABR0F5I5</accession>
<evidence type="ECO:0000313" key="2">
    <source>
        <dbReference type="Proteomes" id="UP001305779"/>
    </source>
</evidence>
<comment type="caution">
    <text evidence="1">The sequence shown here is derived from an EMBL/GenBank/DDBJ whole genome shotgun (WGS) entry which is preliminary data.</text>
</comment>
<name>A0ABR0F5I5_ZASCE</name>
<reference evidence="1 2" key="1">
    <citation type="journal article" date="2023" name="G3 (Bethesda)">
        <title>A chromosome-level genome assembly of Zasmidium syzygii isolated from banana leaves.</title>
        <authorList>
            <person name="van Westerhoven A.C."/>
            <person name="Mehrabi R."/>
            <person name="Talebi R."/>
            <person name="Steentjes M.B.F."/>
            <person name="Corcolon B."/>
            <person name="Chong P.A."/>
            <person name="Kema G.H.J."/>
            <person name="Seidl M.F."/>
        </authorList>
    </citation>
    <scope>NUCLEOTIDE SEQUENCE [LARGE SCALE GENOMIC DNA]</scope>
    <source>
        <strain evidence="1 2">P124</strain>
    </source>
</reference>
<keyword evidence="2" id="KW-1185">Reference proteome</keyword>
<gene>
    <name evidence="1" type="ORF">PRZ48_002245</name>
</gene>
<sequence>MGLDKGQCDQAAIIISSTLLGFTISRGCPSPHWQTAPSTKPSLAARPTFTKLADCGKDVNTAKQNGCAFDLIMGQWVPQLCFDQALHDRYLENYGWPRFWDISLEVPAPEDVVYTGDYNGTFLPLEFHFHHCAYILQHLMRGYATGAPVLESLWSYHHAEHCTLLLETQEFPGRNITFLRTDFASCVQPHIS</sequence>
<dbReference type="InterPro" id="IPR053008">
    <property type="entry name" value="Phomopsin_biosynth_assoc"/>
</dbReference>
<dbReference type="PANTHER" id="PTHR35896">
    <property type="entry name" value="IG-LIKE DOMAIN-CONTAINING PROTEIN"/>
    <property type="match status" value="1"/>
</dbReference>
<dbReference type="Proteomes" id="UP001305779">
    <property type="component" value="Unassembled WGS sequence"/>
</dbReference>
<proteinExistence type="predicted"/>